<comment type="similarity">
    <text evidence="3 8">Belongs to the DAD/OST2 family.</text>
</comment>
<proteinExistence type="inferred from homology"/>
<comment type="pathway">
    <text evidence="2 8">Protein modification; protein glycosylation.</text>
</comment>
<evidence type="ECO:0000256" key="4">
    <source>
        <dbReference type="ARBA" id="ARBA00022692"/>
    </source>
</evidence>
<feature type="transmembrane region" description="Helical" evidence="8">
    <location>
        <begin position="28"/>
        <end position="48"/>
    </location>
</feature>
<gene>
    <name evidence="9" type="primary">RvY_13148-1</name>
    <name evidence="9" type="synonym">RvY_13148.1</name>
    <name evidence="9" type="ORF">RvY_13148</name>
</gene>
<reference evidence="9 10" key="1">
    <citation type="journal article" date="2016" name="Nat. Commun.">
        <title>Extremotolerant tardigrade genome and improved radiotolerance of human cultured cells by tardigrade-unique protein.</title>
        <authorList>
            <person name="Hashimoto T."/>
            <person name="Horikawa D.D."/>
            <person name="Saito Y."/>
            <person name="Kuwahara H."/>
            <person name="Kozuka-Hata H."/>
            <person name="Shin-I T."/>
            <person name="Minakuchi Y."/>
            <person name="Ohishi K."/>
            <person name="Motoyama A."/>
            <person name="Aizu T."/>
            <person name="Enomoto A."/>
            <person name="Kondo K."/>
            <person name="Tanaka S."/>
            <person name="Hara Y."/>
            <person name="Koshikawa S."/>
            <person name="Sagara H."/>
            <person name="Miura T."/>
            <person name="Yokobori S."/>
            <person name="Miyagawa K."/>
            <person name="Suzuki Y."/>
            <person name="Kubo T."/>
            <person name="Oyama M."/>
            <person name="Kohara Y."/>
            <person name="Fujiyama A."/>
            <person name="Arakawa K."/>
            <person name="Katayama T."/>
            <person name="Toyoda A."/>
            <person name="Kunieda T."/>
        </authorList>
    </citation>
    <scope>NUCLEOTIDE SEQUENCE [LARGE SCALE GENOMIC DNA]</scope>
    <source>
        <strain evidence="9 10">YOKOZUNA-1</strain>
    </source>
</reference>
<comment type="subunit">
    <text evidence="8">Component of the oligosaccharyltransferase (OST) complex.</text>
</comment>
<evidence type="ECO:0000256" key="2">
    <source>
        <dbReference type="ARBA" id="ARBA00004922"/>
    </source>
</evidence>
<dbReference type="GO" id="GO:0006487">
    <property type="term" value="P:protein N-linked glycosylation"/>
    <property type="evidence" value="ECO:0007669"/>
    <property type="project" value="TreeGrafter"/>
</dbReference>
<feature type="transmembrane region" description="Helical" evidence="8">
    <location>
        <begin position="54"/>
        <end position="72"/>
    </location>
</feature>
<dbReference type="OrthoDB" id="445566at2759"/>
<evidence type="ECO:0000256" key="1">
    <source>
        <dbReference type="ARBA" id="ARBA00004477"/>
    </source>
</evidence>
<dbReference type="PANTHER" id="PTHR10705:SF0">
    <property type="entry name" value="DOLICHYL-DIPHOSPHOOLIGOSACCHARIDE--PROTEIN GLYCOSYLTRANSFERASE SUBUNIT DAD1"/>
    <property type="match status" value="1"/>
</dbReference>
<sequence length="112" mass="12708">MASLGDIVVKLYDEYRVRTPKKLKLIDAYLLYILLTGIIQFLYCTLVGTFPFNSFLSGFISTVACFILGTCLRMQVNPENKVQFGHISQERALADFIFAHVILHLVVMNFIG</sequence>
<dbReference type="STRING" id="947166.A0A1D1VLY8"/>
<organism evidence="9 10">
    <name type="scientific">Ramazzottius varieornatus</name>
    <name type="common">Water bear</name>
    <name type="synonym">Tardigrade</name>
    <dbReference type="NCBI Taxonomy" id="947166"/>
    <lineage>
        <taxon>Eukaryota</taxon>
        <taxon>Metazoa</taxon>
        <taxon>Ecdysozoa</taxon>
        <taxon>Tardigrada</taxon>
        <taxon>Eutardigrada</taxon>
        <taxon>Parachela</taxon>
        <taxon>Hypsibioidea</taxon>
        <taxon>Ramazzottiidae</taxon>
        <taxon>Ramazzottius</taxon>
    </lineage>
</organism>
<comment type="function">
    <text evidence="8">Subunit of the oligosaccharyl transferase (OST) complex that catalyzes the initial transfer of a defined glycan (Glc(3)Man(9)GlcNAc(2) in eukaryotes) from the lipid carrier dolichol-pyrophosphate to an asparagine residue within an Asn-X-Ser/Thr consensus motif in nascent polypeptide chains, the first step in protein N-glycosylation. N-glycosylation occurs cotranslationally and the complex associates with the Sec61 complex at the channel-forming translocon complex that mediates protein translocation across the endoplasmic reticulum (ER). All subunits are required for a maximal enzyme activity.</text>
</comment>
<evidence type="ECO:0000256" key="7">
    <source>
        <dbReference type="ARBA" id="ARBA00023136"/>
    </source>
</evidence>
<keyword evidence="10" id="KW-1185">Reference proteome</keyword>
<dbReference type="Proteomes" id="UP000186922">
    <property type="component" value="Unassembled WGS sequence"/>
</dbReference>
<accession>A0A1D1VLY8</accession>
<comment type="caution">
    <text evidence="9">The sequence shown here is derived from an EMBL/GenBank/DDBJ whole genome shotgun (WGS) entry which is preliminary data.</text>
</comment>
<dbReference type="PIRSF" id="PIRSF005588">
    <property type="entry name" value="DAD"/>
    <property type="match status" value="1"/>
</dbReference>
<dbReference type="UniPathway" id="UPA00378"/>
<evidence type="ECO:0000256" key="6">
    <source>
        <dbReference type="ARBA" id="ARBA00022989"/>
    </source>
</evidence>
<dbReference type="AlphaFoldDB" id="A0A1D1VLY8"/>
<evidence type="ECO:0000256" key="8">
    <source>
        <dbReference type="RuleBase" id="RU361136"/>
    </source>
</evidence>
<dbReference type="Pfam" id="PF02109">
    <property type="entry name" value="DAD"/>
    <property type="match status" value="1"/>
</dbReference>
<dbReference type="EMBL" id="BDGG01000008">
    <property type="protein sequence ID" value="GAV02607.1"/>
    <property type="molecule type" value="Genomic_DNA"/>
</dbReference>
<keyword evidence="4 8" id="KW-0812">Transmembrane</keyword>
<evidence type="ECO:0000313" key="10">
    <source>
        <dbReference type="Proteomes" id="UP000186922"/>
    </source>
</evidence>
<protein>
    <recommendedName>
        <fullName evidence="8">Dolichyl-diphosphooligosaccharide--protein glycosyltransferase subunit DAD1</fullName>
        <shortName evidence="8">Oligosaccharyl transferase subunit DAD1</shortName>
    </recommendedName>
</protein>
<comment type="subcellular location">
    <subcellularLocation>
        <location evidence="1 8">Endoplasmic reticulum membrane</location>
        <topology evidence="1 8">Multi-pass membrane protein</topology>
    </subcellularLocation>
</comment>
<name>A0A1D1VLY8_RAMVA</name>
<keyword evidence="5 8" id="KW-0256">Endoplasmic reticulum</keyword>
<evidence type="ECO:0000313" key="9">
    <source>
        <dbReference type="EMBL" id="GAV02607.1"/>
    </source>
</evidence>
<dbReference type="PANTHER" id="PTHR10705">
    <property type="entry name" value="DOLICHYL-DIPHOSPHOOLIGOSACCHARIDE--PROTEIN GLYCOSYLTRANSFERASE SUBUNIT DAD1"/>
    <property type="match status" value="1"/>
</dbReference>
<dbReference type="InterPro" id="IPR003038">
    <property type="entry name" value="DAD/Ost2"/>
</dbReference>
<evidence type="ECO:0000256" key="5">
    <source>
        <dbReference type="ARBA" id="ARBA00022824"/>
    </source>
</evidence>
<keyword evidence="6 8" id="KW-1133">Transmembrane helix</keyword>
<evidence type="ECO:0000256" key="3">
    <source>
        <dbReference type="ARBA" id="ARBA00009386"/>
    </source>
</evidence>
<keyword evidence="7 8" id="KW-0472">Membrane</keyword>
<dbReference type="GO" id="GO:0008250">
    <property type="term" value="C:oligosaccharyltransferase complex"/>
    <property type="evidence" value="ECO:0007669"/>
    <property type="project" value="InterPro"/>
</dbReference>
<feature type="transmembrane region" description="Helical" evidence="8">
    <location>
        <begin position="92"/>
        <end position="111"/>
    </location>
</feature>